<feature type="domain" description="CS" evidence="18">
    <location>
        <begin position="6"/>
        <end position="97"/>
    </location>
</feature>
<dbReference type="GO" id="GO:0030497">
    <property type="term" value="P:fatty acid elongation"/>
    <property type="evidence" value="ECO:0000318"/>
    <property type="project" value="GO_Central"/>
</dbReference>
<keyword evidence="9 16" id="KW-1133">Transmembrane helix</keyword>
<dbReference type="EnsemblMetazoa" id="XM_030976754">
    <property type="protein sequence ID" value="XP_030832614"/>
    <property type="gene ID" value="LOC592581"/>
</dbReference>
<dbReference type="InterPro" id="IPR007482">
    <property type="entry name" value="Tyr_Pase-like_PTPLA"/>
</dbReference>
<evidence type="ECO:0000256" key="7">
    <source>
        <dbReference type="ARBA" id="ARBA00022824"/>
    </source>
</evidence>
<evidence type="ECO:0000256" key="15">
    <source>
        <dbReference type="ARBA" id="ARBA00025733"/>
    </source>
</evidence>
<dbReference type="SUPFAM" id="SSF49764">
    <property type="entry name" value="HSP20-like chaperones"/>
    <property type="match status" value="1"/>
</dbReference>
<dbReference type="OrthoDB" id="2157530at2759"/>
<dbReference type="OMA" id="SYLVMSH"/>
<protein>
    <recommendedName>
        <fullName evidence="4 16">Very-long-chain (3R)-3-hydroxyacyl-CoA dehydratase</fullName>
        <ecNumber evidence="4 16">4.2.1.134</ecNumber>
    </recommendedName>
</protein>
<keyword evidence="20" id="KW-1185">Reference proteome</keyword>
<evidence type="ECO:0000256" key="3">
    <source>
        <dbReference type="ARBA" id="ARBA00007811"/>
    </source>
</evidence>
<evidence type="ECO:0000256" key="8">
    <source>
        <dbReference type="ARBA" id="ARBA00022832"/>
    </source>
</evidence>
<comment type="catalytic activity">
    <reaction evidence="16">
        <text>a very-long-chain (3R)-3-hydroxyacyl-CoA = a very-long-chain (2E)-enoyl-CoA + H2O</text>
        <dbReference type="Rhea" id="RHEA:45812"/>
        <dbReference type="ChEBI" id="CHEBI:15377"/>
        <dbReference type="ChEBI" id="CHEBI:83728"/>
        <dbReference type="ChEBI" id="CHEBI:85440"/>
        <dbReference type="EC" id="4.2.1.134"/>
    </reaction>
</comment>
<feature type="transmembrane region" description="Helical" evidence="16">
    <location>
        <begin position="293"/>
        <end position="312"/>
    </location>
</feature>
<comment type="similarity">
    <text evidence="15">Belongs to the p23/wos2 family.</text>
</comment>
<evidence type="ECO:0000313" key="19">
    <source>
        <dbReference type="EnsemblMetazoa" id="XP_030832614"/>
    </source>
</evidence>
<proteinExistence type="inferred from homology"/>
<dbReference type="Proteomes" id="UP000007110">
    <property type="component" value="Unassembled WGS sequence"/>
</dbReference>
<dbReference type="PROSITE" id="PS51203">
    <property type="entry name" value="CS"/>
    <property type="match status" value="1"/>
</dbReference>
<dbReference type="RefSeq" id="XP_030832614.1">
    <property type="nucleotide sequence ID" value="XM_030976754.1"/>
</dbReference>
<dbReference type="PANTHER" id="PTHR11035:SF35">
    <property type="entry name" value="VERY-LONG-CHAIN (3R)-3-HYDROXYACYL-COA DEHYDRATASE"/>
    <property type="match status" value="1"/>
</dbReference>
<evidence type="ECO:0000256" key="13">
    <source>
        <dbReference type="ARBA" id="ARBA00023160"/>
    </source>
</evidence>
<feature type="transmembrane region" description="Helical" evidence="16">
    <location>
        <begin position="156"/>
        <end position="182"/>
    </location>
</feature>
<keyword evidence="12 16" id="KW-0472">Membrane</keyword>
<reference evidence="19" key="2">
    <citation type="submission" date="2021-01" db="UniProtKB">
        <authorList>
            <consortium name="EnsemblMetazoa"/>
        </authorList>
    </citation>
    <scope>IDENTIFICATION</scope>
</reference>
<feature type="transmembrane region" description="Helical" evidence="16">
    <location>
        <begin position="253"/>
        <end position="272"/>
    </location>
</feature>
<dbReference type="GO" id="GO:0018812">
    <property type="term" value="F:3-hydroxyacyl-CoA dehydratase activity"/>
    <property type="evidence" value="ECO:0000318"/>
    <property type="project" value="GO_Central"/>
</dbReference>
<keyword evidence="11 16" id="KW-0443">Lipid metabolism</keyword>
<comment type="subcellular location">
    <subcellularLocation>
        <location evidence="1 16">Endoplasmic reticulum membrane</location>
        <topology evidence="1 16">Multi-pass membrane protein</topology>
    </subcellularLocation>
</comment>
<evidence type="ECO:0000313" key="20">
    <source>
        <dbReference type="Proteomes" id="UP000007110"/>
    </source>
</evidence>
<keyword evidence="7 16" id="KW-0256">Endoplasmic reticulum</keyword>
<dbReference type="CDD" id="cd06465">
    <property type="entry name" value="p23_hB-ind1_like"/>
    <property type="match status" value="1"/>
</dbReference>
<dbReference type="UniPathway" id="UPA00094"/>
<evidence type="ECO:0000256" key="5">
    <source>
        <dbReference type="ARBA" id="ARBA00022516"/>
    </source>
</evidence>
<dbReference type="KEGG" id="spu:592581"/>
<dbReference type="GO" id="GO:0102158">
    <property type="term" value="F:very-long-chain (3R)-3-hydroxyacyl-CoA dehydratase activity"/>
    <property type="evidence" value="ECO:0007669"/>
    <property type="project" value="UniProtKB-EC"/>
</dbReference>
<dbReference type="GO" id="GO:0030148">
    <property type="term" value="P:sphingolipid biosynthetic process"/>
    <property type="evidence" value="ECO:0000318"/>
    <property type="project" value="GO_Central"/>
</dbReference>
<keyword evidence="13 16" id="KW-0275">Fatty acid biosynthesis</keyword>
<evidence type="ECO:0000256" key="17">
    <source>
        <dbReference type="SAM" id="Coils"/>
    </source>
</evidence>
<evidence type="ECO:0000256" key="14">
    <source>
        <dbReference type="ARBA" id="ARBA00023239"/>
    </source>
</evidence>
<evidence type="ECO:0000256" key="4">
    <source>
        <dbReference type="ARBA" id="ARBA00013122"/>
    </source>
</evidence>
<evidence type="ECO:0000256" key="1">
    <source>
        <dbReference type="ARBA" id="ARBA00004477"/>
    </source>
</evidence>
<evidence type="ECO:0000256" key="16">
    <source>
        <dbReference type="RuleBase" id="RU363109"/>
    </source>
</evidence>
<comment type="pathway">
    <text evidence="2 16">Lipid metabolism; fatty acid biosynthesis.</text>
</comment>
<dbReference type="InterPro" id="IPR008978">
    <property type="entry name" value="HSP20-like_chaperone"/>
</dbReference>
<feature type="transmembrane region" description="Helical" evidence="16">
    <location>
        <begin position="194"/>
        <end position="211"/>
    </location>
</feature>
<accession>A0A7M7N861</accession>
<evidence type="ECO:0000256" key="11">
    <source>
        <dbReference type="ARBA" id="ARBA00023098"/>
    </source>
</evidence>
<keyword evidence="8 16" id="KW-0276">Fatty acid metabolism</keyword>
<comment type="function">
    <text evidence="16">Catalyzes the third of the four reactions of the long-chain fatty acids elongation cycle. This endoplasmic reticulum-bound enzymatic process, allows the addition of two carbons to the chain of long- and very long-chain fatty acids/VLCFAs per cycle. This enzyme catalyzes the dehydration of the 3-hydroxyacyl-CoA intermediate into trans-2,3-enoyl-CoA, within each cycle of fatty acid elongation. Thereby, it participates to the production of VLCFAs of different chain lengths that are involved in multiple biological processes as precursors of membrane lipids and lipid mediators.</text>
</comment>
<dbReference type="PANTHER" id="PTHR11035">
    <property type="entry name" value="VERY-LONG-CHAIN (3R)-3-HYDROXYACYL-COA DEHYDRATASE"/>
    <property type="match status" value="1"/>
</dbReference>
<evidence type="ECO:0000256" key="9">
    <source>
        <dbReference type="ARBA" id="ARBA00022989"/>
    </source>
</evidence>
<dbReference type="CTD" id="51495"/>
<dbReference type="EC" id="4.2.1.134" evidence="4 16"/>
<evidence type="ECO:0000256" key="6">
    <source>
        <dbReference type="ARBA" id="ARBA00022692"/>
    </source>
</evidence>
<keyword evidence="14 16" id="KW-0456">Lyase</keyword>
<dbReference type="Pfam" id="PF04387">
    <property type="entry name" value="PTPLA"/>
    <property type="match status" value="1"/>
</dbReference>
<dbReference type="GO" id="GO:0005789">
    <property type="term" value="C:endoplasmic reticulum membrane"/>
    <property type="evidence" value="ECO:0000318"/>
    <property type="project" value="GO_Central"/>
</dbReference>
<reference evidence="20" key="1">
    <citation type="submission" date="2015-02" db="EMBL/GenBank/DDBJ databases">
        <title>Genome sequencing for Strongylocentrotus purpuratus.</title>
        <authorList>
            <person name="Murali S."/>
            <person name="Liu Y."/>
            <person name="Vee V."/>
            <person name="English A."/>
            <person name="Wang M."/>
            <person name="Skinner E."/>
            <person name="Han Y."/>
            <person name="Muzny D.M."/>
            <person name="Worley K.C."/>
            <person name="Gibbs R.A."/>
        </authorList>
    </citation>
    <scope>NUCLEOTIDE SEQUENCE</scope>
</reference>
<dbReference type="AlphaFoldDB" id="A0A7M7N861"/>
<dbReference type="FunFam" id="2.60.40.790:FF:000013">
    <property type="entry name" value="Very-long-chain (3R)-3-hydroxyacyl-CoA dehydratase"/>
    <property type="match status" value="1"/>
</dbReference>
<feature type="coiled-coil region" evidence="17">
    <location>
        <begin position="121"/>
        <end position="148"/>
    </location>
</feature>
<feature type="transmembrane region" description="Helical" evidence="16">
    <location>
        <begin position="223"/>
        <end position="241"/>
    </location>
</feature>
<evidence type="ECO:0000256" key="10">
    <source>
        <dbReference type="ARBA" id="ARBA00023054"/>
    </source>
</evidence>
<dbReference type="InParanoid" id="A0A7M7N861"/>
<evidence type="ECO:0000256" key="2">
    <source>
        <dbReference type="ARBA" id="ARBA00005194"/>
    </source>
</evidence>
<feature type="transmembrane region" description="Helical" evidence="16">
    <location>
        <begin position="332"/>
        <end position="355"/>
    </location>
</feature>
<dbReference type="FunCoup" id="A0A7M7N861">
    <property type="interactions" value="729"/>
</dbReference>
<name>A0A7M7N861_STRPU</name>
<evidence type="ECO:0000256" key="12">
    <source>
        <dbReference type="ARBA" id="ARBA00023136"/>
    </source>
</evidence>
<keyword evidence="10 17" id="KW-0175">Coiled coil</keyword>
<dbReference type="GO" id="GO:0042761">
    <property type="term" value="P:very long-chain fatty acid biosynthetic process"/>
    <property type="evidence" value="ECO:0000318"/>
    <property type="project" value="GO_Central"/>
</dbReference>
<sequence length="377" mass="44137">MSSPTVYQPLVYWAQTEKTISLKVDLNDVSSPEVELKSKTLTFKGYGLGASGIHQYEFSLDFHDEVDPDASAFRVLDRQVDFNISKKSVLSFWPRLTSGERPRWLRIDFDRWRSGESDEEEDEDAKKKREQEEHFKELEEQLMGAEKQAYQDIKNVYLFMYNLIQWIIFTMVFVYCLGKFILHGKEDLPAAYDWAIIPLGIAQVFACLEVIHAMTGLVKSGTMTVFMQVFGRNFVLFVVIMNNPELKEEGMTLYLFMVWSAVEVVRYPFYMLSCIDYESEVVTWLRYTVWIPLYPLGFLSEIMVVCLAIPFYKETDMFSVHLPNRANIAFSFVYYMYLHIIIIVSSAPTLLSHMWRLRKKKYGKRRIRIGGVKPKMN</sequence>
<dbReference type="InterPro" id="IPR007052">
    <property type="entry name" value="CS_dom"/>
</dbReference>
<evidence type="ECO:0000259" key="18">
    <source>
        <dbReference type="PROSITE" id="PS51203"/>
    </source>
</evidence>
<organism evidence="19 20">
    <name type="scientific">Strongylocentrotus purpuratus</name>
    <name type="common">Purple sea urchin</name>
    <dbReference type="NCBI Taxonomy" id="7668"/>
    <lineage>
        <taxon>Eukaryota</taxon>
        <taxon>Metazoa</taxon>
        <taxon>Echinodermata</taxon>
        <taxon>Eleutherozoa</taxon>
        <taxon>Echinozoa</taxon>
        <taxon>Echinoidea</taxon>
        <taxon>Euechinoidea</taxon>
        <taxon>Echinacea</taxon>
        <taxon>Camarodonta</taxon>
        <taxon>Echinidea</taxon>
        <taxon>Strongylocentrotidae</taxon>
        <taxon>Strongylocentrotus</taxon>
    </lineage>
</organism>
<comment type="similarity">
    <text evidence="3 16">Belongs to the very long-chain fatty acids dehydratase HACD family.</text>
</comment>
<keyword evidence="6 16" id="KW-0812">Transmembrane</keyword>
<dbReference type="Gene3D" id="2.60.40.790">
    <property type="match status" value="1"/>
</dbReference>
<dbReference type="GeneID" id="592581"/>
<dbReference type="Pfam" id="PF04969">
    <property type="entry name" value="CS"/>
    <property type="match status" value="1"/>
</dbReference>
<keyword evidence="5 16" id="KW-0444">Lipid biosynthesis</keyword>